<dbReference type="GO" id="GO:0008168">
    <property type="term" value="F:methyltransferase activity"/>
    <property type="evidence" value="ECO:0007669"/>
    <property type="project" value="UniProtKB-KW"/>
</dbReference>
<dbReference type="Proteomes" id="UP000478052">
    <property type="component" value="Unassembled WGS sequence"/>
</dbReference>
<gene>
    <name evidence="2" type="ORF">FWK35_00038555</name>
</gene>
<dbReference type="OrthoDB" id="10055366at2759"/>
<name>A0A6G0VHM4_APHCR</name>
<dbReference type="EMBL" id="VUJU01017010">
    <property type="protein sequence ID" value="KAF0685560.1"/>
    <property type="molecule type" value="Genomic_DNA"/>
</dbReference>
<sequence length="233" mass="27808">KRGRKPAIDSNSIFNVLEEYKNELFDNEKLKSNTHPIWTKISERLNFKVKPLNLFISVYKDLHHFQTKLKESLNIEHTCIVEQTTDEESVSSESDEDTEEENIDNRVDLLDSRRVIDDSTTLFNFYIPFENYLEFKPSIIEYRQKHKRRKYNVFKKNIWSNIINDAFLSEHKLPCNFIYKRNKVSIDKSRSNYFFTFHAKCKDCDNKLFGWSDNEPNDGDPLYINIRTKNTKG</sequence>
<reference evidence="2 3" key="1">
    <citation type="submission" date="2019-08" db="EMBL/GenBank/DDBJ databases">
        <title>Whole genome of Aphis craccivora.</title>
        <authorList>
            <person name="Voronova N.V."/>
            <person name="Shulinski R.S."/>
            <person name="Bandarenka Y.V."/>
            <person name="Zhorov D.G."/>
            <person name="Warner D."/>
        </authorList>
    </citation>
    <scope>NUCLEOTIDE SEQUENCE [LARGE SCALE GENOMIC DNA]</scope>
    <source>
        <strain evidence="2">180601</strain>
        <tissue evidence="2">Whole Body</tissue>
    </source>
</reference>
<feature type="non-terminal residue" evidence="2">
    <location>
        <position position="233"/>
    </location>
</feature>
<feature type="non-terminal residue" evidence="2">
    <location>
        <position position="1"/>
    </location>
</feature>
<keyword evidence="2" id="KW-0808">Transferase</keyword>
<dbReference type="GO" id="GO:0032259">
    <property type="term" value="P:methylation"/>
    <property type="evidence" value="ECO:0007669"/>
    <property type="project" value="UniProtKB-KW"/>
</dbReference>
<feature type="region of interest" description="Disordered" evidence="1">
    <location>
        <begin position="84"/>
        <end position="103"/>
    </location>
</feature>
<keyword evidence="2" id="KW-0489">Methyltransferase</keyword>
<proteinExistence type="predicted"/>
<dbReference type="AlphaFoldDB" id="A0A6G0VHM4"/>
<accession>A0A6G0VHM4</accession>
<evidence type="ECO:0000256" key="1">
    <source>
        <dbReference type="SAM" id="MobiDB-lite"/>
    </source>
</evidence>
<keyword evidence="3" id="KW-1185">Reference proteome</keyword>
<evidence type="ECO:0000313" key="2">
    <source>
        <dbReference type="EMBL" id="KAF0685560.1"/>
    </source>
</evidence>
<organism evidence="2 3">
    <name type="scientific">Aphis craccivora</name>
    <name type="common">Cowpea aphid</name>
    <dbReference type="NCBI Taxonomy" id="307492"/>
    <lineage>
        <taxon>Eukaryota</taxon>
        <taxon>Metazoa</taxon>
        <taxon>Ecdysozoa</taxon>
        <taxon>Arthropoda</taxon>
        <taxon>Hexapoda</taxon>
        <taxon>Insecta</taxon>
        <taxon>Pterygota</taxon>
        <taxon>Neoptera</taxon>
        <taxon>Paraneoptera</taxon>
        <taxon>Hemiptera</taxon>
        <taxon>Sternorrhyncha</taxon>
        <taxon>Aphidomorpha</taxon>
        <taxon>Aphidoidea</taxon>
        <taxon>Aphididae</taxon>
        <taxon>Aphidini</taxon>
        <taxon>Aphis</taxon>
        <taxon>Aphis</taxon>
    </lineage>
</organism>
<evidence type="ECO:0000313" key="3">
    <source>
        <dbReference type="Proteomes" id="UP000478052"/>
    </source>
</evidence>
<comment type="caution">
    <text evidence="2">The sequence shown here is derived from an EMBL/GenBank/DDBJ whole genome shotgun (WGS) entry which is preliminary data.</text>
</comment>
<protein>
    <submittedName>
        <fullName evidence="2">mRNA cap guanine-N7 methyltransferase</fullName>
    </submittedName>
</protein>
<feature type="compositionally biased region" description="Acidic residues" evidence="1">
    <location>
        <begin position="84"/>
        <end position="102"/>
    </location>
</feature>